<proteinExistence type="inferred from homology"/>
<dbReference type="PROSITE" id="PS50882">
    <property type="entry name" value="YTH"/>
    <property type="match status" value="1"/>
</dbReference>
<keyword evidence="4" id="KW-1185">Reference proteome</keyword>
<feature type="region of interest" description="Disordered" evidence="2">
    <location>
        <begin position="1"/>
        <end position="65"/>
    </location>
</feature>
<evidence type="ECO:0000313" key="5">
    <source>
        <dbReference type="RefSeq" id="XP_048141243.1"/>
    </source>
</evidence>
<feature type="region of interest" description="Disordered" evidence="2">
    <location>
        <begin position="357"/>
        <end position="398"/>
    </location>
</feature>
<comment type="similarity">
    <text evidence="1">Belongs to the YTHDF family.</text>
</comment>
<feature type="region of interest" description="Disordered" evidence="2">
    <location>
        <begin position="291"/>
        <end position="310"/>
    </location>
</feature>
<sequence>MSCDSGKDNASVVDSSLTEGKHDMGTLDEPAGSFLTESTDKQNEHQYPSNSEEPPCGHDKRGDSIANRKGRWYSTRYFIIKSLNHHNLQLSIEKGIWATQVMNEPILEEAFHNSGKVILIFSVNMSGFFQGYAQMMSPIGWRRDKLWSQGNGRNNPWGRSFKVKWLRLYDLPFQKTLHLKNPLNDNKPVKISRDCQELPQDVGEALCELLDCDADIDGETRRDSAPLERTSMCSVQGEEYNGPAAHMPWAMPYSSLYYPQHAEAARNNLAYARSGGTLLSDDLAVPSGVSKVPKPKHLQTNGNKPAVSHRDVSPRYDVWGLSIGSPLASTLTEDDFLDMSYEEYLEVHSRSSRNMCLPATKSSWTPKESSRSRKQDIHFPGLASEQSTRKRLHHSSER</sequence>
<feature type="domain" description="YTH" evidence="3">
    <location>
        <begin position="75"/>
        <end position="210"/>
    </location>
</feature>
<evidence type="ECO:0000313" key="4">
    <source>
        <dbReference type="Proteomes" id="UP000827889"/>
    </source>
</evidence>
<name>A0ABM3HXC8_9MYRT</name>
<dbReference type="Proteomes" id="UP000827889">
    <property type="component" value="Chromosome 9"/>
</dbReference>
<evidence type="ECO:0000259" key="3">
    <source>
        <dbReference type="PROSITE" id="PS50882"/>
    </source>
</evidence>
<keyword evidence="1" id="KW-0694">RNA-binding</keyword>
<dbReference type="CDD" id="cd21134">
    <property type="entry name" value="YTH"/>
    <property type="match status" value="1"/>
</dbReference>
<dbReference type="GeneID" id="115737000"/>
<dbReference type="InterPro" id="IPR007275">
    <property type="entry name" value="YTH_domain"/>
</dbReference>
<comment type="function">
    <text evidence="1">Specifically recognizes and binds N6-methyladenosine (m6A)-containing RNAs, and regulates mRNA stability. M6A is a modification present at internal sites of mRNAs and some non-coding RNAs and plays a role in mRNA stability and processing.</text>
</comment>
<accession>A0ABM3HXC8</accession>
<dbReference type="InterPro" id="IPR045168">
    <property type="entry name" value="YTH_prot"/>
</dbReference>
<dbReference type="RefSeq" id="XP_048141243.1">
    <property type="nucleotide sequence ID" value="XM_048285286.1"/>
</dbReference>
<dbReference type="Gene3D" id="3.10.590.10">
    <property type="entry name" value="ph1033 like domains"/>
    <property type="match status" value="1"/>
</dbReference>
<protein>
    <recommendedName>
        <fullName evidence="1">YTH domain-containing family protein</fullName>
    </recommendedName>
</protein>
<organism evidence="4 5">
    <name type="scientific">Rhodamnia argentea</name>
    <dbReference type="NCBI Taxonomy" id="178133"/>
    <lineage>
        <taxon>Eukaryota</taxon>
        <taxon>Viridiplantae</taxon>
        <taxon>Streptophyta</taxon>
        <taxon>Embryophyta</taxon>
        <taxon>Tracheophyta</taxon>
        <taxon>Spermatophyta</taxon>
        <taxon>Magnoliopsida</taxon>
        <taxon>eudicotyledons</taxon>
        <taxon>Gunneridae</taxon>
        <taxon>Pentapetalae</taxon>
        <taxon>rosids</taxon>
        <taxon>malvids</taxon>
        <taxon>Myrtales</taxon>
        <taxon>Myrtaceae</taxon>
        <taxon>Myrtoideae</taxon>
        <taxon>Myrteae</taxon>
        <taxon>Australasian group</taxon>
        <taxon>Rhodamnia</taxon>
    </lineage>
</organism>
<evidence type="ECO:0000256" key="1">
    <source>
        <dbReference type="RuleBase" id="RU369095"/>
    </source>
</evidence>
<evidence type="ECO:0000256" key="2">
    <source>
        <dbReference type="SAM" id="MobiDB-lite"/>
    </source>
</evidence>
<dbReference type="Pfam" id="PF04146">
    <property type="entry name" value="YTH"/>
    <property type="match status" value="1"/>
</dbReference>
<feature type="compositionally biased region" description="Basic residues" evidence="2">
    <location>
        <begin position="389"/>
        <end position="398"/>
    </location>
</feature>
<reference evidence="5" key="1">
    <citation type="submission" date="2025-08" db="UniProtKB">
        <authorList>
            <consortium name="RefSeq"/>
        </authorList>
    </citation>
    <scope>IDENTIFICATION</scope>
    <source>
        <tissue evidence="5">Leaf</tissue>
    </source>
</reference>
<gene>
    <name evidence="5" type="primary">LOC115737000</name>
</gene>
<feature type="compositionally biased region" description="Basic and acidic residues" evidence="2">
    <location>
        <begin position="368"/>
        <end position="377"/>
    </location>
</feature>
<dbReference type="PANTHER" id="PTHR12357:SF3">
    <property type="entry name" value="YTH DOMAIN-CONTAINING PROTEIN 1"/>
    <property type="match status" value="1"/>
</dbReference>
<dbReference type="PANTHER" id="PTHR12357">
    <property type="entry name" value="YTH YT521-B HOMOLOGY DOMAIN-CONTAINING"/>
    <property type="match status" value="1"/>
</dbReference>